<dbReference type="CDD" id="cd17324">
    <property type="entry name" value="MFS_NepI_like"/>
    <property type="match status" value="1"/>
</dbReference>
<name>A0AAN7AEK3_9PEZI</name>
<dbReference type="PANTHER" id="PTHR42910">
    <property type="entry name" value="TRANSPORTER SCO4007-RELATED"/>
    <property type="match status" value="1"/>
</dbReference>
<reference evidence="5" key="1">
    <citation type="journal article" date="2023" name="Mol. Phylogenet. Evol.">
        <title>Genome-scale phylogeny and comparative genomics of the fungal order Sordariales.</title>
        <authorList>
            <person name="Hensen N."/>
            <person name="Bonometti L."/>
            <person name="Westerberg I."/>
            <person name="Brannstrom I.O."/>
            <person name="Guillou S."/>
            <person name="Cros-Aarteil S."/>
            <person name="Calhoun S."/>
            <person name="Haridas S."/>
            <person name="Kuo A."/>
            <person name="Mondo S."/>
            <person name="Pangilinan J."/>
            <person name="Riley R."/>
            <person name="LaButti K."/>
            <person name="Andreopoulos B."/>
            <person name="Lipzen A."/>
            <person name="Chen C."/>
            <person name="Yan M."/>
            <person name="Daum C."/>
            <person name="Ng V."/>
            <person name="Clum A."/>
            <person name="Steindorff A."/>
            <person name="Ohm R.A."/>
            <person name="Martin F."/>
            <person name="Silar P."/>
            <person name="Natvig D.O."/>
            <person name="Lalanne C."/>
            <person name="Gautier V."/>
            <person name="Ament-Velasquez S.L."/>
            <person name="Kruys A."/>
            <person name="Hutchinson M.I."/>
            <person name="Powell A.J."/>
            <person name="Barry K."/>
            <person name="Miller A.N."/>
            <person name="Grigoriev I.V."/>
            <person name="Debuchy R."/>
            <person name="Gladieux P."/>
            <person name="Hiltunen Thoren M."/>
            <person name="Johannesson H."/>
        </authorList>
    </citation>
    <scope>NUCLEOTIDE SEQUENCE</scope>
    <source>
        <strain evidence="5">PSN309</strain>
    </source>
</reference>
<evidence type="ECO:0000256" key="1">
    <source>
        <dbReference type="ARBA" id="ARBA00004141"/>
    </source>
</evidence>
<evidence type="ECO:0000313" key="6">
    <source>
        <dbReference type="Proteomes" id="UP001302126"/>
    </source>
</evidence>
<feature type="region of interest" description="Disordered" evidence="2">
    <location>
        <begin position="501"/>
        <end position="535"/>
    </location>
</feature>
<dbReference type="Pfam" id="PF07690">
    <property type="entry name" value="MFS_1"/>
    <property type="match status" value="1"/>
</dbReference>
<feature type="compositionally biased region" description="Basic and acidic residues" evidence="2">
    <location>
        <begin position="501"/>
        <end position="517"/>
    </location>
</feature>
<feature type="transmembrane region" description="Helical" evidence="3">
    <location>
        <begin position="460"/>
        <end position="480"/>
    </location>
</feature>
<feature type="transmembrane region" description="Helical" evidence="3">
    <location>
        <begin position="218"/>
        <end position="243"/>
    </location>
</feature>
<feature type="transmembrane region" description="Helical" evidence="3">
    <location>
        <begin position="335"/>
        <end position="357"/>
    </location>
</feature>
<evidence type="ECO:0000313" key="5">
    <source>
        <dbReference type="EMBL" id="KAK4185691.1"/>
    </source>
</evidence>
<feature type="transmembrane region" description="Helical" evidence="3">
    <location>
        <begin position="369"/>
        <end position="388"/>
    </location>
</feature>
<dbReference type="Proteomes" id="UP001302126">
    <property type="component" value="Unassembled WGS sequence"/>
</dbReference>
<dbReference type="Gene3D" id="1.20.1250.20">
    <property type="entry name" value="MFS general substrate transporter like domains"/>
    <property type="match status" value="1"/>
</dbReference>
<accession>A0AAN7AEK3</accession>
<feature type="region of interest" description="Disordered" evidence="2">
    <location>
        <begin position="1"/>
        <end position="69"/>
    </location>
</feature>
<keyword evidence="3" id="KW-0472">Membrane</keyword>
<keyword evidence="3" id="KW-0812">Transmembrane</keyword>
<dbReference type="PROSITE" id="PS50850">
    <property type="entry name" value="MFS"/>
    <property type="match status" value="1"/>
</dbReference>
<dbReference type="AlphaFoldDB" id="A0AAN7AEK3"/>
<gene>
    <name evidence="5" type="ORF">QBC35DRAFT_503058</name>
</gene>
<feature type="transmembrane region" description="Helical" evidence="3">
    <location>
        <begin position="307"/>
        <end position="329"/>
    </location>
</feature>
<feature type="domain" description="Major facilitator superfamily (MFS) profile" evidence="4">
    <location>
        <begin position="92"/>
        <end position="484"/>
    </location>
</feature>
<keyword evidence="6" id="KW-1185">Reference proteome</keyword>
<dbReference type="EMBL" id="MU864442">
    <property type="protein sequence ID" value="KAK4185691.1"/>
    <property type="molecule type" value="Genomic_DNA"/>
</dbReference>
<feature type="transmembrane region" description="Helical" evidence="3">
    <location>
        <begin position="165"/>
        <end position="198"/>
    </location>
</feature>
<dbReference type="SUPFAM" id="SSF103473">
    <property type="entry name" value="MFS general substrate transporter"/>
    <property type="match status" value="1"/>
</dbReference>
<comment type="subcellular location">
    <subcellularLocation>
        <location evidence="1">Membrane</location>
        <topology evidence="1">Multi-pass membrane protein</topology>
    </subcellularLocation>
</comment>
<proteinExistence type="predicted"/>
<reference evidence="5" key="2">
    <citation type="submission" date="2023-05" db="EMBL/GenBank/DDBJ databases">
        <authorList>
            <consortium name="Lawrence Berkeley National Laboratory"/>
            <person name="Steindorff A."/>
            <person name="Hensen N."/>
            <person name="Bonometti L."/>
            <person name="Westerberg I."/>
            <person name="Brannstrom I.O."/>
            <person name="Guillou S."/>
            <person name="Cros-Aarteil S."/>
            <person name="Calhoun S."/>
            <person name="Haridas S."/>
            <person name="Kuo A."/>
            <person name="Mondo S."/>
            <person name="Pangilinan J."/>
            <person name="Riley R."/>
            <person name="Labutti K."/>
            <person name="Andreopoulos B."/>
            <person name="Lipzen A."/>
            <person name="Chen C."/>
            <person name="Yanf M."/>
            <person name="Daum C."/>
            <person name="Ng V."/>
            <person name="Clum A."/>
            <person name="Ohm R."/>
            <person name="Martin F."/>
            <person name="Silar P."/>
            <person name="Natvig D."/>
            <person name="Lalanne C."/>
            <person name="Gautier V."/>
            <person name="Ament-Velasquez S.L."/>
            <person name="Kruys A."/>
            <person name="Hutchinson M.I."/>
            <person name="Powell A.J."/>
            <person name="Barry K."/>
            <person name="Miller A.N."/>
            <person name="Grigoriev I.V."/>
            <person name="Debuchy R."/>
            <person name="Gladieux P."/>
            <person name="Thoren M.H."/>
            <person name="Johannesson H."/>
        </authorList>
    </citation>
    <scope>NUCLEOTIDE SEQUENCE</scope>
    <source>
        <strain evidence="5">PSN309</strain>
    </source>
</reference>
<feature type="transmembrane region" description="Helical" evidence="3">
    <location>
        <begin position="250"/>
        <end position="269"/>
    </location>
</feature>
<evidence type="ECO:0000256" key="3">
    <source>
        <dbReference type="SAM" id="Phobius"/>
    </source>
</evidence>
<feature type="compositionally biased region" description="Polar residues" evidence="2">
    <location>
        <begin position="525"/>
        <end position="535"/>
    </location>
</feature>
<feature type="compositionally biased region" description="Low complexity" evidence="2">
    <location>
        <begin position="35"/>
        <end position="44"/>
    </location>
</feature>
<dbReference type="InterPro" id="IPR036259">
    <property type="entry name" value="MFS_trans_sf"/>
</dbReference>
<organism evidence="5 6">
    <name type="scientific">Podospora australis</name>
    <dbReference type="NCBI Taxonomy" id="1536484"/>
    <lineage>
        <taxon>Eukaryota</taxon>
        <taxon>Fungi</taxon>
        <taxon>Dikarya</taxon>
        <taxon>Ascomycota</taxon>
        <taxon>Pezizomycotina</taxon>
        <taxon>Sordariomycetes</taxon>
        <taxon>Sordariomycetidae</taxon>
        <taxon>Sordariales</taxon>
        <taxon>Podosporaceae</taxon>
        <taxon>Podospora</taxon>
    </lineage>
</organism>
<comment type="caution">
    <text evidence="5">The sequence shown here is derived from an EMBL/GenBank/DDBJ whole genome shotgun (WGS) entry which is preliminary data.</text>
</comment>
<dbReference type="InterPro" id="IPR011701">
    <property type="entry name" value="MFS"/>
</dbReference>
<dbReference type="GO" id="GO:0016020">
    <property type="term" value="C:membrane"/>
    <property type="evidence" value="ECO:0007669"/>
    <property type="project" value="UniProtKB-SubCell"/>
</dbReference>
<dbReference type="GO" id="GO:0022857">
    <property type="term" value="F:transmembrane transporter activity"/>
    <property type="evidence" value="ECO:0007669"/>
    <property type="project" value="InterPro"/>
</dbReference>
<feature type="transmembrane region" description="Helical" evidence="3">
    <location>
        <begin position="91"/>
        <end position="112"/>
    </location>
</feature>
<dbReference type="InterPro" id="IPR020846">
    <property type="entry name" value="MFS_dom"/>
</dbReference>
<evidence type="ECO:0000256" key="2">
    <source>
        <dbReference type="SAM" id="MobiDB-lite"/>
    </source>
</evidence>
<keyword evidence="3" id="KW-1133">Transmembrane helix</keyword>
<sequence length="535" mass="57646">MAEMDNTRSPPLDNFGRQGQPSIEKAKTKEPPPSGSDTPTTSSSSDEDVQDVETASISTPPPTTSWRGKAHRIWSWQPPPSRYDPANPPKFTVWLNILFGFAGCFTVSNLYYNQAILNRIALTFSVSFETASSVATLMQAGYAGGLLFLCPLGDILPRRPFILSLVFLTAALWIILCLTTSFAVFAAISFIVGFTTVTPQLMLPLVGDLAPPHRRASSLAIVISGLALGVLVARILSGILASFTPDWRNIYWFGLGVQILVFLSLYIWMPSYPSSNPSTKLSSFSAYPRILYTILHLLLTEPTLAQASLVAFCLSAVFTSFWTTLSFLLSSPPYSYTSLVIGLFGLIGIVIIFSAPIYSRLVIDRINPISSALLGIAVELAGVAIGTFTGTKTVAGPIVQAIAIDLGNQFTQIALRASIYGIQGQANARNRVNTAYMVVSFSGQLTGTAVGNRLYAQGGWVYSGSCSIALIGLAMVACLVRGPRETGWLGWSGGWALKRDDLPPKKSDEEVVTEKSSSESVTESGHNQSQTRTPQ</sequence>
<evidence type="ECO:0000259" key="4">
    <source>
        <dbReference type="PROSITE" id="PS50850"/>
    </source>
</evidence>
<protein>
    <submittedName>
        <fullName evidence="5">Major facilitator superfamily domain-containing protein</fullName>
    </submittedName>
</protein>
<dbReference type="PANTHER" id="PTHR42910:SF1">
    <property type="entry name" value="MAJOR FACILITATOR SUPERFAMILY (MFS) PROFILE DOMAIN-CONTAINING PROTEIN"/>
    <property type="match status" value="1"/>
</dbReference>